<evidence type="ECO:0000256" key="3">
    <source>
        <dbReference type="PROSITE-ProRule" id="PRU00708"/>
    </source>
</evidence>
<organism evidence="4 5">
    <name type="scientific">Nyssa sinensis</name>
    <dbReference type="NCBI Taxonomy" id="561372"/>
    <lineage>
        <taxon>Eukaryota</taxon>
        <taxon>Viridiplantae</taxon>
        <taxon>Streptophyta</taxon>
        <taxon>Embryophyta</taxon>
        <taxon>Tracheophyta</taxon>
        <taxon>Spermatophyta</taxon>
        <taxon>Magnoliopsida</taxon>
        <taxon>eudicotyledons</taxon>
        <taxon>Gunneridae</taxon>
        <taxon>Pentapetalae</taxon>
        <taxon>asterids</taxon>
        <taxon>Cornales</taxon>
        <taxon>Nyssaceae</taxon>
        <taxon>Nyssa</taxon>
    </lineage>
</organism>
<keyword evidence="2" id="KW-0677">Repeat</keyword>
<keyword evidence="5" id="KW-1185">Reference proteome</keyword>
<dbReference type="Pfam" id="PF13041">
    <property type="entry name" value="PPR_2"/>
    <property type="match status" value="3"/>
</dbReference>
<dbReference type="PANTHER" id="PTHR47936">
    <property type="entry name" value="PPR_LONG DOMAIN-CONTAINING PROTEIN"/>
    <property type="match status" value="1"/>
</dbReference>
<gene>
    <name evidence="4" type="ORF">F0562_006089</name>
</gene>
<dbReference type="InterPro" id="IPR011990">
    <property type="entry name" value="TPR-like_helical_dom_sf"/>
</dbReference>
<name>A0A5J5AL02_9ASTE</name>
<proteinExistence type="inferred from homology"/>
<dbReference type="NCBIfam" id="TIGR00756">
    <property type="entry name" value="PPR"/>
    <property type="match status" value="5"/>
</dbReference>
<feature type="repeat" description="PPR" evidence="3">
    <location>
        <begin position="386"/>
        <end position="420"/>
    </location>
</feature>
<dbReference type="PROSITE" id="PS51375">
    <property type="entry name" value="PPR"/>
    <property type="match status" value="4"/>
</dbReference>
<dbReference type="Pfam" id="PF01535">
    <property type="entry name" value="PPR"/>
    <property type="match status" value="2"/>
</dbReference>
<protein>
    <recommendedName>
        <fullName evidence="6">Pentacotripeptide-repeat region of PRORP domain-containing protein</fullName>
    </recommendedName>
</protein>
<comment type="similarity">
    <text evidence="1">Belongs to the PPR family. P subfamily.</text>
</comment>
<evidence type="ECO:0000256" key="1">
    <source>
        <dbReference type="ARBA" id="ARBA00007626"/>
    </source>
</evidence>
<dbReference type="InterPro" id="IPR002885">
    <property type="entry name" value="PPR_rpt"/>
</dbReference>
<dbReference type="OrthoDB" id="733434at2759"/>
<dbReference type="AlphaFoldDB" id="A0A5J5AL02"/>
<evidence type="ECO:0000313" key="4">
    <source>
        <dbReference type="EMBL" id="KAA8531380.1"/>
    </source>
</evidence>
<feature type="repeat" description="PPR" evidence="3">
    <location>
        <begin position="421"/>
        <end position="455"/>
    </location>
</feature>
<dbReference type="Proteomes" id="UP000325577">
    <property type="component" value="Linkage Group LG2"/>
</dbReference>
<feature type="repeat" description="PPR" evidence="3">
    <location>
        <begin position="251"/>
        <end position="285"/>
    </location>
</feature>
<reference evidence="4 5" key="1">
    <citation type="submission" date="2019-09" db="EMBL/GenBank/DDBJ databases">
        <title>A chromosome-level genome assembly of the Chinese tupelo Nyssa sinensis.</title>
        <authorList>
            <person name="Yang X."/>
            <person name="Kang M."/>
            <person name="Yang Y."/>
            <person name="Xiong H."/>
            <person name="Wang M."/>
            <person name="Zhang Z."/>
            <person name="Wang Z."/>
            <person name="Wu H."/>
            <person name="Ma T."/>
            <person name="Liu J."/>
            <person name="Xi Z."/>
        </authorList>
    </citation>
    <scope>NUCLEOTIDE SEQUENCE [LARGE SCALE GENOMIC DNA]</scope>
    <source>
        <strain evidence="4">J267</strain>
        <tissue evidence="4">Leaf</tissue>
    </source>
</reference>
<dbReference type="EMBL" id="CM018043">
    <property type="protein sequence ID" value="KAA8531380.1"/>
    <property type="molecule type" value="Genomic_DNA"/>
</dbReference>
<dbReference type="Gene3D" id="1.25.40.10">
    <property type="entry name" value="Tetratricopeptide repeat domain"/>
    <property type="match status" value="4"/>
</dbReference>
<dbReference type="PANTHER" id="PTHR47936:SF3">
    <property type="entry name" value="PENTACOTRIPEPTIDE-REPEAT REGION OF PRORP DOMAIN-CONTAINING PROTEIN"/>
    <property type="match status" value="1"/>
</dbReference>
<accession>A0A5J5AL02</accession>
<feature type="repeat" description="PPR" evidence="3">
    <location>
        <begin position="456"/>
        <end position="490"/>
    </location>
</feature>
<evidence type="ECO:0000313" key="5">
    <source>
        <dbReference type="Proteomes" id="UP000325577"/>
    </source>
</evidence>
<sequence length="589" mass="66747">MLSRARHGFPALYSNIFRIFIASPFFSNPNPNSPKSKYTLQNPKHTTEETTSITGTNFRYELSASSPEVSKISDDLSPTDVNSICSILSNHTTGNSSLDSLLSNFKDKLSSELVLLVLKNYRQLGRTKTLEFFSWAGLQMGFQLDDSVIEYMADFLGRRKLFDDLKCFLITVSLNNCPVSCRTLSICIRFLGRQGRIKEALCLFEEMESKFNCKPDNLVYNNMLYVLCKKEASGRFIDVAMTIFQQIESPDTYSYSNILVGLCKFGRFETALEFFHEMGRAGLVPTRSAINVLIGEMCLLSAKEGAIEKLRVNDCRRPFTILVPNVGSKSGAILPATGVFLAVHDLGLLPSAFVINRLISELCRLGKMEKAVRVLKVVEERKQRCVEEYYTIVILALCEHRWVDEVSHLFGRMLSLNFKPKLIVYNSIICMLCKLGSIDEAKRVFKIMNKKRCLPDNVTYTALIHACGEVQNWEEAYSLSMEMLGLGLYPHFHTYSLVDKLLRENGQVDLSTKLEGKMEAQMLLKHCKVGQLEAAYEKLRLMLEKGIHPPVYIREAFERAFEKAGKLKVARELLERTGELVCSTKETTL</sequence>
<evidence type="ECO:0000256" key="2">
    <source>
        <dbReference type="ARBA" id="ARBA00022737"/>
    </source>
</evidence>
<evidence type="ECO:0008006" key="6">
    <source>
        <dbReference type="Google" id="ProtNLM"/>
    </source>
</evidence>